<sequence>MKFVQTLKNNPNLLKVMTFFKNPDITPESVVDAGKCFLVALYGYPISAPDTPSLNNVRYKCYMKSSFNKSGNMWLRFLQLTFPKSLPSDPTLAWQ</sequence>
<proteinExistence type="predicted"/>
<evidence type="ECO:0000313" key="2">
    <source>
        <dbReference type="Proteomes" id="UP000499080"/>
    </source>
</evidence>
<dbReference type="EMBL" id="BGPR01002354">
    <property type="protein sequence ID" value="GBM72081.1"/>
    <property type="molecule type" value="Genomic_DNA"/>
</dbReference>
<comment type="caution">
    <text evidence="1">The sequence shown here is derived from an EMBL/GenBank/DDBJ whole genome shotgun (WGS) entry which is preliminary data.</text>
</comment>
<organism evidence="1 2">
    <name type="scientific">Araneus ventricosus</name>
    <name type="common">Orbweaver spider</name>
    <name type="synonym">Epeira ventricosa</name>
    <dbReference type="NCBI Taxonomy" id="182803"/>
    <lineage>
        <taxon>Eukaryota</taxon>
        <taxon>Metazoa</taxon>
        <taxon>Ecdysozoa</taxon>
        <taxon>Arthropoda</taxon>
        <taxon>Chelicerata</taxon>
        <taxon>Arachnida</taxon>
        <taxon>Araneae</taxon>
        <taxon>Araneomorphae</taxon>
        <taxon>Entelegynae</taxon>
        <taxon>Araneoidea</taxon>
        <taxon>Araneidae</taxon>
        <taxon>Araneus</taxon>
    </lineage>
</organism>
<name>A0A4Y2I2U5_ARAVE</name>
<gene>
    <name evidence="1" type="ORF">AVEN_266500_1</name>
</gene>
<keyword evidence="2" id="KW-1185">Reference proteome</keyword>
<reference evidence="1 2" key="1">
    <citation type="journal article" date="2019" name="Sci. Rep.">
        <title>Orb-weaving spider Araneus ventricosus genome elucidates the spidroin gene catalogue.</title>
        <authorList>
            <person name="Kono N."/>
            <person name="Nakamura H."/>
            <person name="Ohtoshi R."/>
            <person name="Moran D.A.P."/>
            <person name="Shinohara A."/>
            <person name="Yoshida Y."/>
            <person name="Fujiwara M."/>
            <person name="Mori M."/>
            <person name="Tomita M."/>
            <person name="Arakawa K."/>
        </authorList>
    </citation>
    <scope>NUCLEOTIDE SEQUENCE [LARGE SCALE GENOMIC DNA]</scope>
</reference>
<evidence type="ECO:0000313" key="1">
    <source>
        <dbReference type="EMBL" id="GBM72081.1"/>
    </source>
</evidence>
<dbReference type="AlphaFoldDB" id="A0A4Y2I2U5"/>
<dbReference type="Proteomes" id="UP000499080">
    <property type="component" value="Unassembled WGS sequence"/>
</dbReference>
<protein>
    <submittedName>
        <fullName evidence="1">Uncharacterized protein</fullName>
    </submittedName>
</protein>
<accession>A0A4Y2I2U5</accession>